<evidence type="ECO:0000313" key="2">
    <source>
        <dbReference type="EMBL" id="CCA14385.1"/>
    </source>
</evidence>
<reference evidence="2" key="1">
    <citation type="journal article" date="2011" name="PLoS Biol.">
        <title>Gene gain and loss during evolution of obligate parasitism in the white rust pathogen of Arabidopsis thaliana.</title>
        <authorList>
            <person name="Kemen E."/>
            <person name="Gardiner A."/>
            <person name="Schultz-Larsen T."/>
            <person name="Kemen A.C."/>
            <person name="Balmuth A.L."/>
            <person name="Robert-Seilaniantz A."/>
            <person name="Bailey K."/>
            <person name="Holub E."/>
            <person name="Studholme D.J."/>
            <person name="Maclean D."/>
            <person name="Jones J.D."/>
        </authorList>
    </citation>
    <scope>NUCLEOTIDE SEQUENCE</scope>
</reference>
<dbReference type="EMBL" id="FR824048">
    <property type="protein sequence ID" value="CCA14385.1"/>
    <property type="molecule type" value="Genomic_DNA"/>
</dbReference>
<keyword evidence="1" id="KW-1133">Transmembrane helix</keyword>
<keyword evidence="1" id="KW-0472">Membrane</keyword>
<dbReference type="Pfam" id="PF12400">
    <property type="entry name" value="STIMATE"/>
    <property type="match status" value="1"/>
</dbReference>
<feature type="transmembrane region" description="Helical" evidence="1">
    <location>
        <begin position="16"/>
        <end position="33"/>
    </location>
</feature>
<sequence length="224" mass="25558">MKPIEECKLLSGIETYFLQFLLGLIAFSTLWYKRHIERPRRPLKIWMMDATMSHLINLYAAGGLPAITNECVWYFNNTLCDCLLGTLLDVAFLRIQQEIAYVFHWSCIYDSGEYGNPPDYIIWLIPLLSWLGIILVSKAIILTVLVTSATAWGGAGGILFHSLRAYPLAELDIVLIVFPSFLNVAQFWIQDNFLKNEVGFVPRDRASHLIEGDSLQSKLLDDVW</sequence>
<gene>
    <name evidence="2" type="primary">AlNc14C3G492</name>
    <name evidence="2" type="ORF">ALNC14_005280</name>
</gene>
<dbReference type="GO" id="GO:0016020">
    <property type="term" value="C:membrane"/>
    <property type="evidence" value="ECO:0007669"/>
    <property type="project" value="TreeGrafter"/>
</dbReference>
<name>F0W014_9STRA</name>
<feature type="transmembrane region" description="Helical" evidence="1">
    <location>
        <begin position="45"/>
        <end position="67"/>
    </location>
</feature>
<dbReference type="InterPro" id="IPR022127">
    <property type="entry name" value="STIMATE/YPL162C"/>
</dbReference>
<organism evidence="2">
    <name type="scientific">Albugo laibachii Nc14</name>
    <dbReference type="NCBI Taxonomy" id="890382"/>
    <lineage>
        <taxon>Eukaryota</taxon>
        <taxon>Sar</taxon>
        <taxon>Stramenopiles</taxon>
        <taxon>Oomycota</taxon>
        <taxon>Peronosporomycetes</taxon>
        <taxon>Albuginales</taxon>
        <taxon>Albuginaceae</taxon>
        <taxon>Albugo</taxon>
    </lineage>
</organism>
<dbReference type="PANTHER" id="PTHR31735:SF1">
    <property type="entry name" value="VACUOLAR MEMBRANE PROTEIN YPL162C"/>
    <property type="match status" value="1"/>
</dbReference>
<proteinExistence type="predicted"/>
<protein>
    <submittedName>
        <fullName evidence="2">Uncharacterized protein AlNc14C3G492</fullName>
    </submittedName>
</protein>
<reference evidence="2" key="2">
    <citation type="submission" date="2011-02" db="EMBL/GenBank/DDBJ databases">
        <authorList>
            <person name="MacLean D."/>
        </authorList>
    </citation>
    <scope>NUCLEOTIDE SEQUENCE</scope>
</reference>
<accession>F0W014</accession>
<dbReference type="PANTHER" id="PTHR31735">
    <property type="entry name" value="VACUOLAR MEMBRANE PROTEIN YPL162C"/>
    <property type="match status" value="1"/>
</dbReference>
<keyword evidence="1" id="KW-0812">Transmembrane</keyword>
<dbReference type="HOGENOM" id="CLU_040321_2_0_1"/>
<evidence type="ECO:0000256" key="1">
    <source>
        <dbReference type="SAM" id="Phobius"/>
    </source>
</evidence>
<dbReference type="AlphaFoldDB" id="F0W014"/>
<feature type="transmembrane region" description="Helical" evidence="1">
    <location>
        <begin position="120"/>
        <end position="147"/>
    </location>
</feature>